<evidence type="ECO:0000313" key="3">
    <source>
        <dbReference type="Proteomes" id="UP000011185"/>
    </source>
</evidence>
<feature type="signal peptide" evidence="1">
    <location>
        <begin position="1"/>
        <end position="26"/>
    </location>
</feature>
<dbReference type="OMA" id="DELCNSY"/>
<dbReference type="VEuPathDB" id="MicrosporidiaDB:THOM_0855"/>
<dbReference type="HOGENOM" id="CLU_999498_0_0_1"/>
<name>L7JYT6_TRAHO</name>
<proteinExistence type="predicted"/>
<protein>
    <submittedName>
        <fullName evidence="2">Uncharacterized protein</fullName>
    </submittedName>
</protein>
<dbReference type="AlphaFoldDB" id="L7JYT6"/>
<dbReference type="EMBL" id="JH993863">
    <property type="protein sequence ID" value="ELQ76181.1"/>
    <property type="molecule type" value="Genomic_DNA"/>
</dbReference>
<evidence type="ECO:0000256" key="1">
    <source>
        <dbReference type="SAM" id="SignalP"/>
    </source>
</evidence>
<organism evidence="2 3">
    <name type="scientific">Trachipleistophora hominis</name>
    <name type="common">Microsporidian parasite</name>
    <dbReference type="NCBI Taxonomy" id="72359"/>
    <lineage>
        <taxon>Eukaryota</taxon>
        <taxon>Fungi</taxon>
        <taxon>Fungi incertae sedis</taxon>
        <taxon>Microsporidia</taxon>
        <taxon>Pleistophoridae</taxon>
        <taxon>Trachipleistophora</taxon>
    </lineage>
</organism>
<sequence length="279" mass="31534">MEKQSVNMQIFIFMLLFSCTYRHTGSDQYKNEKMNEGCSLSLGKYDNLSTEELYAIYCDEEDMKIQDKCVEDEQLKLHFIAKNQRSSAREEGVKIEKKLKSKELNNSSTLFEDKNTNSVSTNSLNLIKDGALPPIAVQQSDTIARRIGSLMTISPTEHATENREVGCNKLNPLELNKETYPNPMDSSSCVSPIAEHPNPVNSPSFNPAQSSQTKSINVTHFNHVDQAQFESINPTNSENLSDLIRSTGLDHNVENCKIIQDISDSLTFNKRFTEFLDIH</sequence>
<dbReference type="PROSITE" id="PS51257">
    <property type="entry name" value="PROKAR_LIPOPROTEIN"/>
    <property type="match status" value="1"/>
</dbReference>
<dbReference type="Proteomes" id="UP000011185">
    <property type="component" value="Unassembled WGS sequence"/>
</dbReference>
<keyword evidence="3" id="KW-1185">Reference proteome</keyword>
<reference evidence="2 3" key="1">
    <citation type="journal article" date="2012" name="PLoS Pathog.">
        <title>The genome of the obligate intracellular parasite Trachipleistophora hominis: new insights into microsporidian genome dynamics and reductive evolution.</title>
        <authorList>
            <person name="Heinz E."/>
            <person name="Williams T.A."/>
            <person name="Nakjang S."/>
            <person name="Noel C.J."/>
            <person name="Swan D.C."/>
            <person name="Goldberg A.V."/>
            <person name="Harris S.R."/>
            <person name="Weinmaier T."/>
            <person name="Markert S."/>
            <person name="Becher D."/>
            <person name="Bernhardt J."/>
            <person name="Dagan T."/>
            <person name="Hacker C."/>
            <person name="Lucocq J.M."/>
            <person name="Schweder T."/>
            <person name="Rattei T."/>
            <person name="Hall N."/>
            <person name="Hirt R.P."/>
            <person name="Embley T.M."/>
        </authorList>
    </citation>
    <scope>NUCLEOTIDE SEQUENCE [LARGE SCALE GENOMIC DNA]</scope>
</reference>
<accession>L7JYT6</accession>
<feature type="non-terminal residue" evidence="2">
    <location>
        <position position="279"/>
    </location>
</feature>
<dbReference type="InParanoid" id="L7JYT6"/>
<gene>
    <name evidence="2" type="ORF">THOM_0855</name>
</gene>
<evidence type="ECO:0000313" key="2">
    <source>
        <dbReference type="EMBL" id="ELQ76181.1"/>
    </source>
</evidence>
<keyword evidence="1" id="KW-0732">Signal</keyword>
<feature type="chain" id="PRO_5003979265" evidence="1">
    <location>
        <begin position="27"/>
        <end position="279"/>
    </location>
</feature>